<dbReference type="InterPro" id="IPR001087">
    <property type="entry name" value="GDSL"/>
</dbReference>
<gene>
    <name evidence="2" type="ORF">FHG66_11870</name>
</gene>
<dbReference type="PANTHER" id="PTHR37834">
    <property type="entry name" value="GDSL-LIKE LIPASE/ACYLHYDROLASE DOMAIN PROTEIN (AFU_ORTHOLOGUE AFUA_2G00620)"/>
    <property type="match status" value="1"/>
</dbReference>
<name>A0A5C4MU84_9RHOB</name>
<dbReference type="EMBL" id="VDFU01000013">
    <property type="protein sequence ID" value="TNC49141.1"/>
    <property type="molecule type" value="Genomic_DNA"/>
</dbReference>
<organism evidence="2 3">
    <name type="scientific">Rubellimicrobium rubrum</name>
    <dbReference type="NCBI Taxonomy" id="2585369"/>
    <lineage>
        <taxon>Bacteria</taxon>
        <taxon>Pseudomonadati</taxon>
        <taxon>Pseudomonadota</taxon>
        <taxon>Alphaproteobacteria</taxon>
        <taxon>Rhodobacterales</taxon>
        <taxon>Roseobacteraceae</taxon>
        <taxon>Rubellimicrobium</taxon>
    </lineage>
</organism>
<dbReference type="CDD" id="cd01831">
    <property type="entry name" value="Endoglucanase_E_like"/>
    <property type="match status" value="1"/>
</dbReference>
<dbReference type="GO" id="GO:0052689">
    <property type="term" value="F:carboxylic ester hydrolase activity"/>
    <property type="evidence" value="ECO:0007669"/>
    <property type="project" value="InterPro"/>
</dbReference>
<dbReference type="SUPFAM" id="SSF52266">
    <property type="entry name" value="SGNH hydrolase"/>
    <property type="match status" value="1"/>
</dbReference>
<evidence type="ECO:0000313" key="3">
    <source>
        <dbReference type="Proteomes" id="UP000305887"/>
    </source>
</evidence>
<dbReference type="Pfam" id="PF00657">
    <property type="entry name" value="Lipase_GDSL"/>
    <property type="match status" value="1"/>
</dbReference>
<dbReference type="RefSeq" id="WP_139077012.1">
    <property type="nucleotide sequence ID" value="NZ_VDFU01000013.1"/>
</dbReference>
<dbReference type="InterPro" id="IPR036514">
    <property type="entry name" value="SGNH_hydro_sf"/>
</dbReference>
<dbReference type="OrthoDB" id="9801375at2"/>
<dbReference type="InterPro" id="IPR052762">
    <property type="entry name" value="PCW_deacetylase/CE"/>
</dbReference>
<dbReference type="Gene3D" id="3.40.50.1110">
    <property type="entry name" value="SGNH hydrolase"/>
    <property type="match status" value="1"/>
</dbReference>
<accession>A0A5C4MU84</accession>
<evidence type="ECO:0000313" key="2">
    <source>
        <dbReference type="EMBL" id="TNC49141.1"/>
    </source>
</evidence>
<sequence>MSTFLVLVLSLFTIAWQQDRVIARATALPQPIRASAEHVLIETTGSAAAPVITETNLKDLVAAGGRALPSRVMGRVAEVRSETPGTGIRHQWPGIYAEAAFGGDALAVAFDDPINRYRITVDDGAGPVVLITRPERRAFLISGLGPGRHEVRLDKVSQSSEPGSFLGFHVPRGGLSAPPPRPLGRQIEFVGDSDSVGYGNMAPHRDCTDEEIFQWTDTARSFAPQIARHFGADYQIMAASGIGLVRNYGPPDPGHTMMSLYPRVVFGEPSPWSGAAWRPDLLVLALGSNDFALPLGLGEQWPDETALRQDFEAHYRAFIRHLRVRNPDAFILLVALRDYGATYLAAQEAIVQTLREAGDLRVALLALPEMERTACDWHPSLKDHRSAAAQIIRFVEGRPDIWRQDRGDAVNPSP</sequence>
<keyword evidence="3" id="KW-1185">Reference proteome</keyword>
<protein>
    <submittedName>
        <fullName evidence="2">Lipase</fullName>
    </submittedName>
</protein>
<feature type="domain" description="Carbohydrate esterase 2 N-terminal" evidence="1">
    <location>
        <begin position="73"/>
        <end position="180"/>
    </location>
</feature>
<reference evidence="2 3" key="1">
    <citation type="submission" date="2019-06" db="EMBL/GenBank/DDBJ databases">
        <title>YIM 131921 draft genome.</title>
        <authorList>
            <person name="Jiang L."/>
        </authorList>
    </citation>
    <scope>NUCLEOTIDE SEQUENCE [LARGE SCALE GENOMIC DNA]</scope>
    <source>
        <strain evidence="2 3">YIM 131921</strain>
    </source>
</reference>
<dbReference type="Gene3D" id="2.60.120.260">
    <property type="entry name" value="Galactose-binding domain-like"/>
    <property type="match status" value="1"/>
</dbReference>
<dbReference type="InterPro" id="IPR037461">
    <property type="entry name" value="CtCE2-like_dom"/>
</dbReference>
<comment type="caution">
    <text evidence="2">The sequence shown here is derived from an EMBL/GenBank/DDBJ whole genome shotgun (WGS) entry which is preliminary data.</text>
</comment>
<dbReference type="InterPro" id="IPR040794">
    <property type="entry name" value="CE2_N"/>
</dbReference>
<dbReference type="AlphaFoldDB" id="A0A5C4MU84"/>
<dbReference type="PANTHER" id="PTHR37834:SF2">
    <property type="entry name" value="ESTERASE, SGNH HYDROLASE-TYPE"/>
    <property type="match status" value="1"/>
</dbReference>
<dbReference type="Proteomes" id="UP000305887">
    <property type="component" value="Unassembled WGS sequence"/>
</dbReference>
<dbReference type="Pfam" id="PF17996">
    <property type="entry name" value="CE2_N"/>
    <property type="match status" value="1"/>
</dbReference>
<proteinExistence type="predicted"/>
<evidence type="ECO:0000259" key="1">
    <source>
        <dbReference type="Pfam" id="PF17996"/>
    </source>
</evidence>